<evidence type="ECO:0000256" key="3">
    <source>
        <dbReference type="ARBA" id="ARBA00022842"/>
    </source>
</evidence>
<dbReference type="Gene3D" id="1.50.10.130">
    <property type="entry name" value="Terpene synthase, N-terminal domain"/>
    <property type="match status" value="1"/>
</dbReference>
<dbReference type="CDD" id="cd00684">
    <property type="entry name" value="Terpene_cyclase_plant_C1"/>
    <property type="match status" value="1"/>
</dbReference>
<dbReference type="GO" id="GO:0010333">
    <property type="term" value="F:terpene synthase activity"/>
    <property type="evidence" value="ECO:0007669"/>
    <property type="project" value="InterPro"/>
</dbReference>
<reference evidence="7" key="1">
    <citation type="submission" date="2022-02" db="EMBL/GenBank/DDBJ databases">
        <authorList>
            <person name="Henning P.M."/>
            <person name="McCubbin A.G."/>
            <person name="Shore J.S."/>
        </authorList>
    </citation>
    <scope>NUCLEOTIDE SEQUENCE</scope>
    <source>
        <strain evidence="7">F60SS</strain>
        <tissue evidence="7">Leaves</tissue>
    </source>
</reference>
<dbReference type="InterPro" id="IPR036965">
    <property type="entry name" value="Terpene_synth_N_sf"/>
</dbReference>
<dbReference type="EMBL" id="JAKUCV010007782">
    <property type="protein sequence ID" value="KAJ4821985.1"/>
    <property type="molecule type" value="Genomic_DNA"/>
</dbReference>
<organism evidence="7 8">
    <name type="scientific">Turnera subulata</name>
    <dbReference type="NCBI Taxonomy" id="218843"/>
    <lineage>
        <taxon>Eukaryota</taxon>
        <taxon>Viridiplantae</taxon>
        <taxon>Streptophyta</taxon>
        <taxon>Embryophyta</taxon>
        <taxon>Tracheophyta</taxon>
        <taxon>Spermatophyta</taxon>
        <taxon>Magnoliopsida</taxon>
        <taxon>eudicotyledons</taxon>
        <taxon>Gunneridae</taxon>
        <taxon>Pentapetalae</taxon>
        <taxon>rosids</taxon>
        <taxon>fabids</taxon>
        <taxon>Malpighiales</taxon>
        <taxon>Passifloraceae</taxon>
        <taxon>Turnera</taxon>
    </lineage>
</organism>
<proteinExistence type="predicted"/>
<dbReference type="Gene3D" id="1.10.600.10">
    <property type="entry name" value="Farnesyl Diphosphate Synthase"/>
    <property type="match status" value="1"/>
</dbReference>
<name>A0A9Q0IZC4_9ROSI</name>
<evidence type="ECO:0000313" key="7">
    <source>
        <dbReference type="EMBL" id="KAJ4821985.1"/>
    </source>
</evidence>
<dbReference type="GO" id="GO:0120251">
    <property type="term" value="P:hydrocarbon biosynthetic process"/>
    <property type="evidence" value="ECO:0007669"/>
    <property type="project" value="UniProtKB-ARBA"/>
</dbReference>
<dbReference type="OrthoDB" id="1877784at2759"/>
<dbReference type="AlphaFoldDB" id="A0A9Q0IZC4"/>
<feature type="domain" description="Terpene synthase N-terminal" evidence="5">
    <location>
        <begin position="19"/>
        <end position="184"/>
    </location>
</feature>
<evidence type="ECO:0000313" key="8">
    <source>
        <dbReference type="Proteomes" id="UP001141552"/>
    </source>
</evidence>
<sequence>MKKASTTNITYNTSYLNRIWGDRFLSSPKSTEMDNYLEKQVQELKEEVKKKMIAAAGNDSQILNLIDLIQRLGMAYHFDSEIDEAFGEELLKSNLDKPGNDDDLYMVALRFRLLRQQGVFVSCDVFNKFKDQKGHFNEDLNTKDACTILSLYEASHFRVHSEQILEEALVFTTKHLESIVSELSPPLSVGIDQLVLSDDAVDDELVELEILEVLNDKKQNFNVRKKIEACIEEKSLEVYDLFDVSTAKEDKRRYSAKRKKKKRRDEEISSLSIQVFPEITAQLKSVPRVQARHFFSIYEADASHDKVLLAFAKLDFNRLQKLHQVELSVVSRWWKELDFATKLPFTRDRLVECFVWILSVYFEPQYSLGRKMLVKTLILSSNVDDIYDAYGTPEELQLLTDTIKRWDFSCMDKLPEYMKHWYKALLDTYEEMEKELTKQGRSYLIQYSKEEMKNLAQYYFDETKWLHKKYIPTLDEYLSISVPSSGYLMLAVTSYLGMGNLAPKEALDWAISDPKIIRASAVICRIMDDIAGHEFEQQRAQAPSSVECCMNQYGVPD</sequence>
<dbReference type="InterPro" id="IPR044814">
    <property type="entry name" value="Terpene_cyclase_plant_C1"/>
</dbReference>
<comment type="caution">
    <text evidence="7">The sequence shown here is derived from an EMBL/GenBank/DDBJ whole genome shotgun (WGS) entry which is preliminary data.</text>
</comment>
<dbReference type="Pfam" id="PF03936">
    <property type="entry name" value="Terpene_synth_C"/>
    <property type="match status" value="1"/>
</dbReference>
<dbReference type="FunFam" id="1.10.600.10:FF:000007">
    <property type="entry name" value="Isoprene synthase, chloroplastic"/>
    <property type="match status" value="1"/>
</dbReference>
<dbReference type="PANTHER" id="PTHR31225">
    <property type="entry name" value="OS04G0344100 PROTEIN-RELATED"/>
    <property type="match status" value="1"/>
</dbReference>
<keyword evidence="2" id="KW-0479">Metal-binding</keyword>
<dbReference type="InterPro" id="IPR050148">
    <property type="entry name" value="Terpene_synthase-like"/>
</dbReference>
<dbReference type="InterPro" id="IPR034741">
    <property type="entry name" value="Terpene_cyclase-like_1_C"/>
</dbReference>
<evidence type="ECO:0000256" key="4">
    <source>
        <dbReference type="ARBA" id="ARBA00023239"/>
    </source>
</evidence>
<dbReference type="SFLD" id="SFLDS00005">
    <property type="entry name" value="Isoprenoid_Synthase_Type_I"/>
    <property type="match status" value="1"/>
</dbReference>
<accession>A0A9Q0IZC4</accession>
<dbReference type="SUPFAM" id="SSF48239">
    <property type="entry name" value="Terpenoid cyclases/Protein prenyltransferases"/>
    <property type="match status" value="1"/>
</dbReference>
<feature type="domain" description="Terpene synthase metal-binding" evidence="6">
    <location>
        <begin position="335"/>
        <end position="555"/>
    </location>
</feature>
<dbReference type="InterPro" id="IPR008949">
    <property type="entry name" value="Isoprenoid_synthase_dom_sf"/>
</dbReference>
<keyword evidence="4" id="KW-0456">Lyase</keyword>
<dbReference type="InterPro" id="IPR001906">
    <property type="entry name" value="Terpene_synth_N"/>
</dbReference>
<dbReference type="GO" id="GO:0000287">
    <property type="term" value="F:magnesium ion binding"/>
    <property type="evidence" value="ECO:0007669"/>
    <property type="project" value="InterPro"/>
</dbReference>
<gene>
    <name evidence="7" type="ORF">Tsubulata_007536</name>
</gene>
<evidence type="ECO:0000256" key="1">
    <source>
        <dbReference type="ARBA" id="ARBA00001946"/>
    </source>
</evidence>
<evidence type="ECO:0000259" key="5">
    <source>
        <dbReference type="Pfam" id="PF01397"/>
    </source>
</evidence>
<protein>
    <submittedName>
        <fullName evidence="7">Uncharacterized protein</fullName>
    </submittedName>
</protein>
<dbReference type="Proteomes" id="UP001141552">
    <property type="component" value="Unassembled WGS sequence"/>
</dbReference>
<dbReference type="InterPro" id="IPR005630">
    <property type="entry name" value="Terpene_synthase_metal-bd"/>
</dbReference>
<keyword evidence="3" id="KW-0460">Magnesium</keyword>
<reference evidence="7" key="2">
    <citation type="journal article" date="2023" name="Plants (Basel)">
        <title>Annotation of the Turnera subulata (Passifloraceae) Draft Genome Reveals the S-Locus Evolved after the Divergence of Turneroideae from Passifloroideae in a Stepwise Manner.</title>
        <authorList>
            <person name="Henning P.M."/>
            <person name="Roalson E.H."/>
            <person name="Mir W."/>
            <person name="McCubbin A.G."/>
            <person name="Shore J.S."/>
        </authorList>
    </citation>
    <scope>NUCLEOTIDE SEQUENCE</scope>
    <source>
        <strain evidence="7">F60SS</strain>
    </source>
</reference>
<dbReference type="Pfam" id="PF01397">
    <property type="entry name" value="Terpene_synth"/>
    <property type="match status" value="1"/>
</dbReference>
<dbReference type="InterPro" id="IPR008930">
    <property type="entry name" value="Terpenoid_cyclase/PrenylTrfase"/>
</dbReference>
<dbReference type="SUPFAM" id="SSF48576">
    <property type="entry name" value="Terpenoid synthases"/>
    <property type="match status" value="1"/>
</dbReference>
<evidence type="ECO:0000256" key="2">
    <source>
        <dbReference type="ARBA" id="ARBA00022723"/>
    </source>
</evidence>
<evidence type="ECO:0000259" key="6">
    <source>
        <dbReference type="Pfam" id="PF03936"/>
    </source>
</evidence>
<dbReference type="PANTHER" id="PTHR31225:SF236">
    <property type="entry name" value="TERPENE SYNTHASE 2-RELATED"/>
    <property type="match status" value="1"/>
</dbReference>
<dbReference type="GO" id="GO:0016102">
    <property type="term" value="P:diterpenoid biosynthetic process"/>
    <property type="evidence" value="ECO:0007669"/>
    <property type="project" value="InterPro"/>
</dbReference>
<dbReference type="SFLD" id="SFLDG01019">
    <property type="entry name" value="Terpene_Cyclase_Like_1_C_Termi"/>
    <property type="match status" value="1"/>
</dbReference>
<comment type="cofactor">
    <cofactor evidence="1">
        <name>Mg(2+)</name>
        <dbReference type="ChEBI" id="CHEBI:18420"/>
    </cofactor>
</comment>
<keyword evidence="8" id="KW-1185">Reference proteome</keyword>